<evidence type="ECO:0000313" key="2">
    <source>
        <dbReference type="EMBL" id="NDL56952.1"/>
    </source>
</evidence>
<dbReference type="InterPro" id="IPR000182">
    <property type="entry name" value="GNAT_dom"/>
</dbReference>
<organism evidence="2 3">
    <name type="scientific">Phytoactinopolyspora mesophila</name>
    <dbReference type="NCBI Taxonomy" id="2650750"/>
    <lineage>
        <taxon>Bacteria</taxon>
        <taxon>Bacillati</taxon>
        <taxon>Actinomycetota</taxon>
        <taxon>Actinomycetes</taxon>
        <taxon>Jiangellales</taxon>
        <taxon>Jiangellaceae</taxon>
        <taxon>Phytoactinopolyspora</taxon>
    </lineage>
</organism>
<feature type="domain" description="N-acetyltransferase" evidence="1">
    <location>
        <begin position="24"/>
        <end position="161"/>
    </location>
</feature>
<dbReference type="AlphaFoldDB" id="A0A7K3M213"/>
<sequence length="161" mass="17365">MTRWASATHDDPAPRGIAFPASQAAIRPITRHDLDAVGRLYAQCLPDDEVGTSDAAIADIHAAWNGEYGTWLTGASFLADVDGAPKAAVLLVDSPPWDDVRHLVFMIDLFTHPEHRRTGLGEALCRASLAAVPERTVGLRVDDENHAALGLYQKLGFVPMA</sequence>
<accession>A0A7K3M213</accession>
<name>A0A7K3M213_9ACTN</name>
<dbReference type="RefSeq" id="WP_162449645.1">
    <property type="nucleotide sequence ID" value="NZ_WLZY01000002.1"/>
</dbReference>
<dbReference type="PROSITE" id="PS51186">
    <property type="entry name" value="GNAT"/>
    <property type="match status" value="1"/>
</dbReference>
<keyword evidence="2" id="KW-0808">Transferase</keyword>
<evidence type="ECO:0000259" key="1">
    <source>
        <dbReference type="PROSITE" id="PS51186"/>
    </source>
</evidence>
<gene>
    <name evidence="2" type="ORF">F7O44_07690</name>
</gene>
<proteinExistence type="predicted"/>
<protein>
    <submittedName>
        <fullName evidence="2">GNAT family N-acetyltransferase</fullName>
    </submittedName>
</protein>
<dbReference type="CDD" id="cd04301">
    <property type="entry name" value="NAT_SF"/>
    <property type="match status" value="1"/>
</dbReference>
<evidence type="ECO:0000313" key="3">
    <source>
        <dbReference type="Proteomes" id="UP000460435"/>
    </source>
</evidence>
<keyword evidence="3" id="KW-1185">Reference proteome</keyword>
<dbReference type="Gene3D" id="3.40.630.30">
    <property type="match status" value="1"/>
</dbReference>
<dbReference type="EMBL" id="WLZY01000002">
    <property type="protein sequence ID" value="NDL56952.1"/>
    <property type="molecule type" value="Genomic_DNA"/>
</dbReference>
<reference evidence="2 3" key="1">
    <citation type="submission" date="2019-11" db="EMBL/GenBank/DDBJ databases">
        <authorList>
            <person name="Li X.-J."/>
            <person name="Feng X.-M."/>
        </authorList>
    </citation>
    <scope>NUCLEOTIDE SEQUENCE [LARGE SCALE GENOMIC DNA]</scope>
    <source>
        <strain evidence="2 3">XMNu-373</strain>
    </source>
</reference>
<comment type="caution">
    <text evidence="2">The sequence shown here is derived from an EMBL/GenBank/DDBJ whole genome shotgun (WGS) entry which is preliminary data.</text>
</comment>
<dbReference type="SUPFAM" id="SSF55729">
    <property type="entry name" value="Acyl-CoA N-acyltransferases (Nat)"/>
    <property type="match status" value="1"/>
</dbReference>
<dbReference type="Pfam" id="PF00583">
    <property type="entry name" value="Acetyltransf_1"/>
    <property type="match status" value="1"/>
</dbReference>
<dbReference type="GO" id="GO:0016747">
    <property type="term" value="F:acyltransferase activity, transferring groups other than amino-acyl groups"/>
    <property type="evidence" value="ECO:0007669"/>
    <property type="project" value="InterPro"/>
</dbReference>
<dbReference type="Proteomes" id="UP000460435">
    <property type="component" value="Unassembled WGS sequence"/>
</dbReference>
<dbReference type="InterPro" id="IPR016181">
    <property type="entry name" value="Acyl_CoA_acyltransferase"/>
</dbReference>